<name>A0A8T6QRI5_9CYAN</name>
<protein>
    <submittedName>
        <fullName evidence="1">Uncharacterized protein</fullName>
    </submittedName>
</protein>
<sequence length="53" mass="6315">MVHQKQVLVERFQRKADNLWVPEIFRAGDRVQFTSIDFTCDIAALYENMDQLQ</sequence>
<organism evidence="1">
    <name type="scientific">Lyngbya confervoides BDU141951</name>
    <dbReference type="NCBI Taxonomy" id="1574623"/>
    <lineage>
        <taxon>Bacteria</taxon>
        <taxon>Bacillati</taxon>
        <taxon>Cyanobacteriota</taxon>
        <taxon>Cyanophyceae</taxon>
        <taxon>Oscillatoriophycideae</taxon>
        <taxon>Oscillatoriales</taxon>
        <taxon>Microcoleaceae</taxon>
        <taxon>Lyngbya</taxon>
    </lineage>
</organism>
<gene>
    <name evidence="1" type="ORF">QQ91_008935</name>
</gene>
<dbReference type="AlphaFoldDB" id="A0A8T6QRI5"/>
<accession>A0A8T6QRI5</accession>
<dbReference type="EMBL" id="JTHE02000003">
    <property type="protein sequence ID" value="NEV67242.1"/>
    <property type="molecule type" value="Genomic_DNA"/>
</dbReference>
<reference evidence="1" key="2">
    <citation type="journal article" date="2015" name="Genome Announc.">
        <title>Draft Genome Sequence of Filamentous Marine Cyanobacterium Lyngbya confervoides Strain BDU141951.</title>
        <authorList>
            <person name="Chandrababunaidu M.M."/>
            <person name="Sen D."/>
            <person name="Tripathy S."/>
        </authorList>
    </citation>
    <scope>NUCLEOTIDE SEQUENCE</scope>
    <source>
        <strain evidence="1">BDU141951</strain>
    </source>
</reference>
<proteinExistence type="predicted"/>
<evidence type="ECO:0000313" key="1">
    <source>
        <dbReference type="EMBL" id="NEV67242.1"/>
    </source>
</evidence>
<reference evidence="1" key="3">
    <citation type="submission" date="2020-02" db="EMBL/GenBank/DDBJ databases">
        <authorList>
            <person name="Sarangi A.N."/>
            <person name="Ghosh S."/>
            <person name="Mukherjee M."/>
            <person name="Tripathy S."/>
        </authorList>
    </citation>
    <scope>NUCLEOTIDE SEQUENCE</scope>
    <source>
        <strain evidence="1">BDU141951</strain>
    </source>
</reference>
<comment type="caution">
    <text evidence="1">The sequence shown here is derived from an EMBL/GenBank/DDBJ whole genome shotgun (WGS) entry which is preliminary data.</text>
</comment>
<reference evidence="1" key="1">
    <citation type="submission" date="2014-11" db="EMBL/GenBank/DDBJ databases">
        <authorList>
            <person name="Malar M.C."/>
            <person name="Sen D."/>
            <person name="Tripathy S."/>
        </authorList>
    </citation>
    <scope>NUCLEOTIDE SEQUENCE</scope>
    <source>
        <strain evidence="1">BDU141951</strain>
    </source>
</reference>